<dbReference type="GO" id="GO:0002949">
    <property type="term" value="P:tRNA threonylcarbamoyladenosine modification"/>
    <property type="evidence" value="ECO:0007669"/>
    <property type="project" value="InterPro"/>
</dbReference>
<evidence type="ECO:0000256" key="8">
    <source>
        <dbReference type="ARBA" id="ARBA00022840"/>
    </source>
</evidence>
<dbReference type="NCBIfam" id="TIGR00150">
    <property type="entry name" value="T6A_YjeE"/>
    <property type="match status" value="1"/>
</dbReference>
<evidence type="ECO:0000313" key="12">
    <source>
        <dbReference type="Proteomes" id="UP000297855"/>
    </source>
</evidence>
<dbReference type="GO" id="GO:0005524">
    <property type="term" value="F:ATP binding"/>
    <property type="evidence" value="ECO:0007669"/>
    <property type="project" value="UniProtKB-KW"/>
</dbReference>
<dbReference type="Pfam" id="PF02367">
    <property type="entry name" value="TsaE"/>
    <property type="match status" value="1"/>
</dbReference>
<keyword evidence="5" id="KW-0819">tRNA processing</keyword>
<comment type="caution">
    <text evidence="11">The sequence shown here is derived from an EMBL/GenBank/DDBJ whole genome shotgun (WGS) entry which is preliminary data.</text>
</comment>
<comment type="similarity">
    <text evidence="2">Belongs to the TsaE family.</text>
</comment>
<organism evidence="11 12">
    <name type="scientific">Leptospira fluminis</name>
    <dbReference type="NCBI Taxonomy" id="2484979"/>
    <lineage>
        <taxon>Bacteria</taxon>
        <taxon>Pseudomonadati</taxon>
        <taxon>Spirochaetota</taxon>
        <taxon>Spirochaetia</taxon>
        <taxon>Leptospirales</taxon>
        <taxon>Leptospiraceae</taxon>
        <taxon>Leptospira</taxon>
    </lineage>
</organism>
<dbReference type="SUPFAM" id="SSF52540">
    <property type="entry name" value="P-loop containing nucleoside triphosphate hydrolases"/>
    <property type="match status" value="1"/>
</dbReference>
<proteinExistence type="inferred from homology"/>
<dbReference type="RefSeq" id="WP_135812433.1">
    <property type="nucleotide sequence ID" value="NZ_RQEV01000003.1"/>
</dbReference>
<dbReference type="GO" id="GO:0016740">
    <property type="term" value="F:transferase activity"/>
    <property type="evidence" value="ECO:0007669"/>
    <property type="project" value="UniProtKB-KW"/>
</dbReference>
<dbReference type="OrthoDB" id="9815896at2"/>
<dbReference type="PANTHER" id="PTHR33540">
    <property type="entry name" value="TRNA THREONYLCARBAMOYLADENOSINE BIOSYNTHESIS PROTEIN TSAE"/>
    <property type="match status" value="1"/>
</dbReference>
<evidence type="ECO:0000256" key="10">
    <source>
        <dbReference type="ARBA" id="ARBA00032441"/>
    </source>
</evidence>
<evidence type="ECO:0000256" key="9">
    <source>
        <dbReference type="ARBA" id="ARBA00022842"/>
    </source>
</evidence>
<evidence type="ECO:0000256" key="3">
    <source>
        <dbReference type="ARBA" id="ARBA00019010"/>
    </source>
</evidence>
<keyword evidence="12" id="KW-1185">Reference proteome</keyword>
<keyword evidence="11" id="KW-0808">Transferase</keyword>
<dbReference type="InterPro" id="IPR003442">
    <property type="entry name" value="T6A_TsaE"/>
</dbReference>
<reference evidence="11" key="1">
    <citation type="journal article" date="2019" name="PLoS Negl. Trop. Dis.">
        <title>Revisiting the worldwide diversity of Leptospira species in the environment.</title>
        <authorList>
            <person name="Vincent A.T."/>
            <person name="Schiettekatte O."/>
            <person name="Bourhy P."/>
            <person name="Veyrier F.J."/>
            <person name="Picardeau M."/>
        </authorList>
    </citation>
    <scope>NUCLEOTIDE SEQUENCE [LARGE SCALE GENOMIC DNA]</scope>
    <source>
        <strain evidence="11">SCS5</strain>
    </source>
</reference>
<evidence type="ECO:0000313" key="11">
    <source>
        <dbReference type="EMBL" id="TGK21143.1"/>
    </source>
</evidence>
<comment type="subcellular location">
    <subcellularLocation>
        <location evidence="1">Cytoplasm</location>
    </subcellularLocation>
</comment>
<evidence type="ECO:0000256" key="6">
    <source>
        <dbReference type="ARBA" id="ARBA00022723"/>
    </source>
</evidence>
<dbReference type="EMBL" id="RQEV01000003">
    <property type="protein sequence ID" value="TGK21143.1"/>
    <property type="molecule type" value="Genomic_DNA"/>
</dbReference>
<keyword evidence="6" id="KW-0479">Metal-binding</keyword>
<name>A0A4R9GSY9_9LEPT</name>
<dbReference type="InterPro" id="IPR027417">
    <property type="entry name" value="P-loop_NTPase"/>
</dbReference>
<evidence type="ECO:0000256" key="1">
    <source>
        <dbReference type="ARBA" id="ARBA00004496"/>
    </source>
</evidence>
<dbReference type="GO" id="GO:0046872">
    <property type="term" value="F:metal ion binding"/>
    <property type="evidence" value="ECO:0007669"/>
    <property type="project" value="UniProtKB-KW"/>
</dbReference>
<protein>
    <recommendedName>
        <fullName evidence="3">tRNA threonylcarbamoyladenosine biosynthesis protein TsaE</fullName>
    </recommendedName>
    <alternativeName>
        <fullName evidence="10">t(6)A37 threonylcarbamoyladenosine biosynthesis protein TsaE</fullName>
    </alternativeName>
</protein>
<evidence type="ECO:0000256" key="4">
    <source>
        <dbReference type="ARBA" id="ARBA00022490"/>
    </source>
</evidence>
<dbReference type="PANTHER" id="PTHR33540:SF2">
    <property type="entry name" value="TRNA THREONYLCARBAMOYLADENOSINE BIOSYNTHESIS PROTEIN TSAE"/>
    <property type="match status" value="1"/>
</dbReference>
<evidence type="ECO:0000256" key="2">
    <source>
        <dbReference type="ARBA" id="ARBA00007599"/>
    </source>
</evidence>
<dbReference type="CDD" id="cd02019">
    <property type="entry name" value="NK"/>
    <property type="match status" value="1"/>
</dbReference>
<accession>A0A4R9GSY9</accession>
<dbReference type="Gene3D" id="3.40.50.300">
    <property type="entry name" value="P-loop containing nucleotide triphosphate hydrolases"/>
    <property type="match status" value="1"/>
</dbReference>
<dbReference type="GO" id="GO:0005737">
    <property type="term" value="C:cytoplasm"/>
    <property type="evidence" value="ECO:0007669"/>
    <property type="project" value="UniProtKB-SubCell"/>
</dbReference>
<dbReference type="AlphaFoldDB" id="A0A4R9GSY9"/>
<sequence length="189" mass="21504">MHKSYIDIGLDDLQIPASDLAESTALAWKRGKYPIVLLSGNMGSGKTTLVSRFVQELYKELSSHKNGPKLWVNSPTYTLMNEYPLPEVQSEAGEKLSIFHFDLYRLSGEAETEDLGFEEYWGRRGICIVEWWDRAPKAFSNMRCSASVSIYENGAEESRNLNVEWFGSDWMSYDSELASILNRAKKEIG</sequence>
<gene>
    <name evidence="11" type="primary">tsaE</name>
    <name evidence="11" type="ORF">EHO61_04635</name>
</gene>
<keyword evidence="7" id="KW-0547">Nucleotide-binding</keyword>
<evidence type="ECO:0000256" key="7">
    <source>
        <dbReference type="ARBA" id="ARBA00022741"/>
    </source>
</evidence>
<keyword evidence="4" id="KW-0963">Cytoplasm</keyword>
<keyword evidence="9" id="KW-0460">Magnesium</keyword>
<evidence type="ECO:0000256" key="5">
    <source>
        <dbReference type="ARBA" id="ARBA00022694"/>
    </source>
</evidence>
<keyword evidence="8" id="KW-0067">ATP-binding</keyword>
<dbReference type="Proteomes" id="UP000297855">
    <property type="component" value="Unassembled WGS sequence"/>
</dbReference>